<proteinExistence type="predicted"/>
<protein>
    <recommendedName>
        <fullName evidence="3">MmcQ/YjbR family DNA-binding protein</fullName>
    </recommendedName>
</protein>
<gene>
    <name evidence="1" type="ORF">G8D99_02720</name>
</gene>
<dbReference type="Gene3D" id="3.90.1150.30">
    <property type="match status" value="1"/>
</dbReference>
<sequence>MHGDEIQKLALKVALSLPETTLSQPFGVGCDVVKVMDKVFLLSTQYQQQLLVNLKCDPIYADELKALYPSIRAGYHMNKKHWISVYEGEHIDALLIEDLVKDSYALVVKKIGKVERLRIQLLR</sequence>
<accession>A0A6G8S1G7</accession>
<dbReference type="EMBL" id="CP049916">
    <property type="protein sequence ID" value="QIO08039.1"/>
    <property type="molecule type" value="Genomic_DNA"/>
</dbReference>
<name>A0A6G8S1G7_9GAMM</name>
<dbReference type="InterPro" id="IPR038056">
    <property type="entry name" value="YjbR-like_sf"/>
</dbReference>
<evidence type="ECO:0000313" key="2">
    <source>
        <dbReference type="Proteomes" id="UP000501939"/>
    </source>
</evidence>
<dbReference type="InterPro" id="IPR007351">
    <property type="entry name" value="YjbR"/>
</dbReference>
<dbReference type="AlphaFoldDB" id="A0A6G8S1G7"/>
<dbReference type="KEGG" id="alj:G8D99_02720"/>
<reference evidence="1 2" key="1">
    <citation type="submission" date="2020-03" db="EMBL/GenBank/DDBJ databases">
        <authorList>
            <person name="Zhu W."/>
        </authorList>
    </citation>
    <scope>NUCLEOTIDE SEQUENCE [LARGE SCALE GENOMIC DNA]</scope>
    <source>
        <strain evidence="1 2">185</strain>
    </source>
</reference>
<evidence type="ECO:0008006" key="3">
    <source>
        <dbReference type="Google" id="ProtNLM"/>
    </source>
</evidence>
<dbReference type="Proteomes" id="UP000501939">
    <property type="component" value="Chromosome"/>
</dbReference>
<dbReference type="SUPFAM" id="SSF142906">
    <property type="entry name" value="YjbR-like"/>
    <property type="match status" value="1"/>
</dbReference>
<dbReference type="InterPro" id="IPR058532">
    <property type="entry name" value="YjbR/MT2646/Rv2570-like"/>
</dbReference>
<dbReference type="PANTHER" id="PTHR35145:SF1">
    <property type="entry name" value="CYTOPLASMIC PROTEIN"/>
    <property type="match status" value="1"/>
</dbReference>
<dbReference type="RefSeq" id="WP_166322399.1">
    <property type="nucleotide sequence ID" value="NZ_CP049916.1"/>
</dbReference>
<dbReference type="Pfam" id="PF04237">
    <property type="entry name" value="YjbR"/>
    <property type="match status" value="1"/>
</dbReference>
<organism evidence="1 2">
    <name type="scientific">Acinetobacter lanii</name>
    <dbReference type="NCBI Taxonomy" id="2715163"/>
    <lineage>
        <taxon>Bacteria</taxon>
        <taxon>Pseudomonadati</taxon>
        <taxon>Pseudomonadota</taxon>
        <taxon>Gammaproteobacteria</taxon>
        <taxon>Moraxellales</taxon>
        <taxon>Moraxellaceae</taxon>
        <taxon>Acinetobacter</taxon>
    </lineage>
</organism>
<dbReference type="PANTHER" id="PTHR35145">
    <property type="entry name" value="CYTOPLASMIC PROTEIN-RELATED"/>
    <property type="match status" value="1"/>
</dbReference>
<keyword evidence="2" id="KW-1185">Reference proteome</keyword>
<evidence type="ECO:0000313" key="1">
    <source>
        <dbReference type="EMBL" id="QIO08039.1"/>
    </source>
</evidence>